<evidence type="ECO:0000313" key="2">
    <source>
        <dbReference type="EMBL" id="MDO6965827.1"/>
    </source>
</evidence>
<keyword evidence="1" id="KW-0732">Signal</keyword>
<keyword evidence="3" id="KW-1185">Reference proteome</keyword>
<evidence type="ECO:0000256" key="1">
    <source>
        <dbReference type="SAM" id="SignalP"/>
    </source>
</evidence>
<accession>A0ABT8YR87</accession>
<dbReference type="RefSeq" id="WP_304377757.1">
    <property type="nucleotide sequence ID" value="NZ_JAUOZU010000013.1"/>
</dbReference>
<name>A0ABT8YR87_9HYPH</name>
<dbReference type="PROSITE" id="PS51257">
    <property type="entry name" value="PROKAR_LIPOPROTEIN"/>
    <property type="match status" value="1"/>
</dbReference>
<protein>
    <submittedName>
        <fullName evidence="2">SHOCT domain-containing protein</fullName>
    </submittedName>
</protein>
<evidence type="ECO:0000313" key="3">
    <source>
        <dbReference type="Proteomes" id="UP001174932"/>
    </source>
</evidence>
<dbReference type="Proteomes" id="UP001174932">
    <property type="component" value="Unassembled WGS sequence"/>
</dbReference>
<reference evidence="2" key="1">
    <citation type="journal article" date="2015" name="Int. J. Syst. Evol. Microbiol.">
        <title>Rhizobium alvei sp. nov., isolated from a freshwater river.</title>
        <authorList>
            <person name="Sheu S.Y."/>
            <person name="Huang H.W."/>
            <person name="Young C.C."/>
            <person name="Chen W.M."/>
        </authorList>
    </citation>
    <scope>NUCLEOTIDE SEQUENCE</scope>
    <source>
        <strain evidence="2">TNR-22</strain>
    </source>
</reference>
<comment type="caution">
    <text evidence="2">The sequence shown here is derived from an EMBL/GenBank/DDBJ whole genome shotgun (WGS) entry which is preliminary data.</text>
</comment>
<sequence>MIRIAFLLLLAGGLSGLLSSCNSSGNANDALNPVAGANHSEFSKPLTTAMPQMSDAEAAKMSKDLSALAQGRRDGTISEAEYWRRVREMQALAGSNAE</sequence>
<feature type="chain" id="PRO_5045370089" evidence="1">
    <location>
        <begin position="21"/>
        <end position="98"/>
    </location>
</feature>
<gene>
    <name evidence="2" type="ORF">Q4481_17860</name>
</gene>
<organism evidence="2 3">
    <name type="scientific">Rhizobium alvei</name>
    <dbReference type="NCBI Taxonomy" id="1132659"/>
    <lineage>
        <taxon>Bacteria</taxon>
        <taxon>Pseudomonadati</taxon>
        <taxon>Pseudomonadota</taxon>
        <taxon>Alphaproteobacteria</taxon>
        <taxon>Hyphomicrobiales</taxon>
        <taxon>Rhizobiaceae</taxon>
        <taxon>Rhizobium/Agrobacterium group</taxon>
        <taxon>Rhizobium</taxon>
    </lineage>
</organism>
<proteinExistence type="predicted"/>
<dbReference type="EMBL" id="JAUOZU010000013">
    <property type="protein sequence ID" value="MDO6965827.1"/>
    <property type="molecule type" value="Genomic_DNA"/>
</dbReference>
<reference evidence="2" key="2">
    <citation type="submission" date="2023-07" db="EMBL/GenBank/DDBJ databases">
        <authorList>
            <person name="Shen H."/>
        </authorList>
    </citation>
    <scope>NUCLEOTIDE SEQUENCE</scope>
    <source>
        <strain evidence="2">TNR-22</strain>
    </source>
</reference>
<feature type="signal peptide" evidence="1">
    <location>
        <begin position="1"/>
        <end position="20"/>
    </location>
</feature>